<feature type="transmembrane region" description="Helical" evidence="1">
    <location>
        <begin position="76"/>
        <end position="99"/>
    </location>
</feature>
<dbReference type="AlphaFoldDB" id="A0A075FTT8"/>
<reference evidence="2" key="1">
    <citation type="journal article" date="2014" name="Genome Biol. Evol.">
        <title>Pangenome evidence for extensive interdomain horizontal transfer affecting lineage core and shell genes in uncultured planktonic thaumarchaeota and euryarchaeota.</title>
        <authorList>
            <person name="Deschamps P."/>
            <person name="Zivanovic Y."/>
            <person name="Moreira D."/>
            <person name="Rodriguez-Valera F."/>
            <person name="Lopez-Garcia P."/>
        </authorList>
    </citation>
    <scope>NUCLEOTIDE SEQUENCE</scope>
</reference>
<protein>
    <submittedName>
        <fullName evidence="2">Uncharacterized protein</fullName>
    </submittedName>
</protein>
<feature type="transmembrane region" description="Helical" evidence="1">
    <location>
        <begin position="51"/>
        <end position="70"/>
    </location>
</feature>
<organism evidence="2">
    <name type="scientific">uncultured marine group II/III euryarchaeote AD1000_29_E08</name>
    <dbReference type="NCBI Taxonomy" id="1457749"/>
    <lineage>
        <taxon>Archaea</taxon>
        <taxon>Methanobacteriati</taxon>
        <taxon>Methanobacteriota</taxon>
        <taxon>environmental samples</taxon>
    </lineage>
</organism>
<keyword evidence="1" id="KW-0472">Membrane</keyword>
<keyword evidence="1" id="KW-1133">Transmembrane helix</keyword>
<evidence type="ECO:0000256" key="1">
    <source>
        <dbReference type="SAM" id="Phobius"/>
    </source>
</evidence>
<evidence type="ECO:0000313" key="2">
    <source>
        <dbReference type="EMBL" id="AIE92886.1"/>
    </source>
</evidence>
<dbReference type="EMBL" id="KF900379">
    <property type="protein sequence ID" value="AIE92886.1"/>
    <property type="molecule type" value="Genomic_DNA"/>
</dbReference>
<name>A0A075FTT8_9EURY</name>
<keyword evidence="1" id="KW-0812">Transmembrane</keyword>
<accession>A0A075FTT8</accession>
<proteinExistence type="predicted"/>
<feature type="transmembrane region" description="Helical" evidence="1">
    <location>
        <begin position="139"/>
        <end position="157"/>
    </location>
</feature>
<sequence>MASERSLPTPYAEESERHVQQEQALSLRVKARDAGRKFWVRIASSRPLPQLRLFLSVVAPITSALLLIGWERASFPIAIAVHVALTASFVPALLAASFARMSARDRLRLRAVGFRSMNAYPGVERILNSLDERRIRERVRLSCAILATAALASLWNLAAGTTLSSLVIGSCVVLGAITALNTLRLEESIPMRSNSFPLLSLHAPTIHASTLDRVLSDLLVAHLDPETASHWDIWIKSLHDDVRSDQTAESAVEHLLQAIHLEHLGLLDENGLLSETRRVFKVSAIDGLIAEHSRFNMIALRRLLTHTRAWQPGLFRLTDRLQDSVIRGDPSLIEAAWRLDLDLPPRCGQGQGDLFVMIHNHSGRKQSIEVDILAAEGEPELQTLRVLARASSKPQKPISVNDQRGVLTESFGRLLADSTVLWIGLAWPDSLSGPHPVQVTLRNEEGETLESIVVRTTLSSGVQAESMGHRMADAASEVRRIALALAD</sequence>